<sequence>MTTVREPAKGAREFNGDKGNVSKVEAVLTAEVSRHIRNNKVTVTYEAIPYLKDSGFWFGENNELAAGWEPKMDITLTLTEPHGRTVSETIKVVGKKVPYTLKAEHVFSYLSLGTHKVTVSGVKTGGRRGTDGRNNTGQDRVVLGEMSLEITVSGD</sequence>
<reference evidence="1 2" key="1">
    <citation type="submission" date="2016-08" db="EMBL/GenBank/DDBJ databases">
        <title>The complete genome of Streptomyces subrutilus 10-1-1.</title>
        <authorList>
            <person name="Chen X."/>
        </authorList>
    </citation>
    <scope>NUCLEOTIDE SEQUENCE [LARGE SCALE GENOMIC DNA]</scope>
    <source>
        <strain evidence="1 2">10-1-1</strain>
    </source>
</reference>
<dbReference type="EMBL" id="MEHK01000001">
    <property type="protein sequence ID" value="OEJ30035.1"/>
    <property type="molecule type" value="Genomic_DNA"/>
</dbReference>
<proteinExistence type="predicted"/>
<name>A0A1E5PKG8_9ACTN</name>
<dbReference type="Proteomes" id="UP000095705">
    <property type="component" value="Unassembled WGS sequence"/>
</dbReference>
<dbReference type="RefSeq" id="WP_069918151.1">
    <property type="nucleotide sequence ID" value="NZ_MEHK01000001.1"/>
</dbReference>
<gene>
    <name evidence="1" type="ORF">BGK67_00310</name>
</gene>
<protein>
    <submittedName>
        <fullName evidence="1">Uncharacterized protein</fullName>
    </submittedName>
</protein>
<organism evidence="1 2">
    <name type="scientific">Streptomyces subrutilus</name>
    <dbReference type="NCBI Taxonomy" id="36818"/>
    <lineage>
        <taxon>Bacteria</taxon>
        <taxon>Bacillati</taxon>
        <taxon>Actinomycetota</taxon>
        <taxon>Actinomycetes</taxon>
        <taxon>Kitasatosporales</taxon>
        <taxon>Streptomycetaceae</taxon>
        <taxon>Streptomyces</taxon>
    </lineage>
</organism>
<accession>A0A1E5PKG8</accession>
<dbReference type="AlphaFoldDB" id="A0A1E5PKG8"/>
<comment type="caution">
    <text evidence="1">The sequence shown here is derived from an EMBL/GenBank/DDBJ whole genome shotgun (WGS) entry which is preliminary data.</text>
</comment>
<dbReference type="OrthoDB" id="4209234at2"/>
<evidence type="ECO:0000313" key="2">
    <source>
        <dbReference type="Proteomes" id="UP000095705"/>
    </source>
</evidence>
<keyword evidence="2" id="KW-1185">Reference proteome</keyword>
<evidence type="ECO:0000313" key="1">
    <source>
        <dbReference type="EMBL" id="OEJ30035.1"/>
    </source>
</evidence>